<dbReference type="InterPro" id="IPR016181">
    <property type="entry name" value="Acyl_CoA_acyltransferase"/>
</dbReference>
<sequence>MCARETYREICDAEGSIPLFSQAWWLDAVAGPAWDAVIAYEKGKIVGTLPFIARRRWGFTILTQPKLTQSLGPWVKPTNKSYPKALAHEKDVLGALAEGLPRYHYYAQNWHCDRQNWLPFYWRGFEQTTRYTYRLHGIGNEQALWEKLQQNIRGDIRKARERYQIAVRTTCDVDELLELNRMTFERQGRSLPYSRDLVARIDDAAAVRAARDCLIAVDPEEKSHAGAYIVRHGNTAYYLMGGGDPELRSSGATSLVLWEAIRNQPEEVEVFDFEGSMIEPIERYFRAFGAQQVPYFRVSRTSSPLLKTATCLKKIAKGGA</sequence>
<dbReference type="EMBL" id="NRSH01000039">
    <property type="protein sequence ID" value="MBK1726378.1"/>
    <property type="molecule type" value="Genomic_DNA"/>
</dbReference>
<keyword evidence="3" id="KW-1185">Reference proteome</keyword>
<proteinExistence type="predicted"/>
<organism evidence="2 3">
    <name type="scientific">Halorhodospira neutriphila</name>
    <dbReference type="NCBI Taxonomy" id="168379"/>
    <lineage>
        <taxon>Bacteria</taxon>
        <taxon>Pseudomonadati</taxon>
        <taxon>Pseudomonadota</taxon>
        <taxon>Gammaproteobacteria</taxon>
        <taxon>Chromatiales</taxon>
        <taxon>Ectothiorhodospiraceae</taxon>
        <taxon>Halorhodospira</taxon>
    </lineage>
</organism>
<evidence type="ECO:0000259" key="1">
    <source>
        <dbReference type="Pfam" id="PF13480"/>
    </source>
</evidence>
<evidence type="ECO:0000313" key="2">
    <source>
        <dbReference type="EMBL" id="MBK1726378.1"/>
    </source>
</evidence>
<gene>
    <name evidence="2" type="ORF">CKO13_04945</name>
</gene>
<comment type="caution">
    <text evidence="2">The sequence shown here is derived from an EMBL/GenBank/DDBJ whole genome shotgun (WGS) entry which is preliminary data.</text>
</comment>
<feature type="domain" description="BioF2-like acetyltransferase" evidence="1">
    <location>
        <begin position="147"/>
        <end position="273"/>
    </location>
</feature>
<dbReference type="Gene3D" id="3.40.630.30">
    <property type="match status" value="1"/>
</dbReference>
<name>A0ABS1E3T2_9GAMM</name>
<protein>
    <submittedName>
        <fullName evidence="2">Methicillin resistance protein</fullName>
    </submittedName>
</protein>
<evidence type="ECO:0000313" key="3">
    <source>
        <dbReference type="Proteomes" id="UP000738126"/>
    </source>
</evidence>
<dbReference type="Pfam" id="PF13480">
    <property type="entry name" value="Acetyltransf_6"/>
    <property type="match status" value="1"/>
</dbReference>
<dbReference type="Proteomes" id="UP000738126">
    <property type="component" value="Unassembled WGS sequence"/>
</dbReference>
<accession>A0ABS1E3T2</accession>
<dbReference type="SUPFAM" id="SSF55729">
    <property type="entry name" value="Acyl-CoA N-acyltransferases (Nat)"/>
    <property type="match status" value="1"/>
</dbReference>
<dbReference type="InterPro" id="IPR038740">
    <property type="entry name" value="BioF2-like_GNAT_dom"/>
</dbReference>
<reference evidence="2 3" key="1">
    <citation type="journal article" date="2020" name="Microorganisms">
        <title>Osmotic Adaptation and Compatible Solute Biosynthesis of Phototrophic Bacteria as Revealed from Genome Analyses.</title>
        <authorList>
            <person name="Imhoff J.F."/>
            <person name="Rahn T."/>
            <person name="Kunzel S."/>
            <person name="Keller A."/>
            <person name="Neulinger S.C."/>
        </authorList>
    </citation>
    <scope>NUCLEOTIDE SEQUENCE [LARGE SCALE GENOMIC DNA]</scope>
    <source>
        <strain evidence="2 3">DSM 15116</strain>
    </source>
</reference>